<evidence type="ECO:0000256" key="4">
    <source>
        <dbReference type="ARBA" id="ARBA00022989"/>
    </source>
</evidence>
<feature type="transmembrane region" description="Helical" evidence="6">
    <location>
        <begin position="378"/>
        <end position="400"/>
    </location>
</feature>
<sequence length="788" mass="88065">MIKHNLLLLYRNFRRFKGTFFINLVGLSMGLTCALLIWLWVSDELGVDKFHEKDERLFQVMENFYHDTGIETGAGTPGPLARALMEEMPEIEYAVAVVPAGMGQQQGVISVADKRIKISAQYAGRDFFNVFSYRLLEGDHNKVLADQKGVAISTALALKLFNTTYDVAGKTIGWNQGEKTALFYVSGLFETPPANSSNQFDIVFNYDLFLQDKPWLETWTSTDPRTYVVLREGASASQLNTKIRGFLKSKDKNIRETLFVQRYSDRYLYGKYENGAPAGGRIAYVKLFSIIAVFILLIACINFMNLSTAKASRRIKEVGIKKAVGAGRKTLIIQYLSESMTMAFLSLAIAVLATDLLLTPFGSLTGKQLVLRFDTSLVLTAIGITLVTGVLAGSYPALYLSGFKPALVLKGRMNKSTGEGWARKGLVVFQFAISVILIVSVIVAYRQMEYIQTKNLGYSRDHVIYFDTEKVSDALMAEIKTLPGVINAARFYHDLTGNHGGTYALDWEGKKPDDRIDFGNLEVGYDLIETMGFDLVEGRSFSRDFGSDEQIIFNEAAIQAMGLKDPIGKTVTIWNFRRQIVGVVKNFHFESFYEEVKPCFFFLVPMIDNTPSRIMVKIQAGSEKTTLEHLQKFHQRHNAGLPFDFRFMDDDYQKLYAAEQRVSALSQYFAGIAIVISCLGLFALAAFTAERRLKEIGVRKVLGSSVTGIVLLLSRDFSKIVFTAILIALPVSYLIATRWLGGFAFRVALEWWYFAGAGAVAMIIAWVTVGTQAFKAAKVNPVLCLKEE</sequence>
<evidence type="ECO:0000259" key="8">
    <source>
        <dbReference type="Pfam" id="PF12704"/>
    </source>
</evidence>
<keyword evidence="10" id="KW-1185">Reference proteome</keyword>
<keyword evidence="5 6" id="KW-0472">Membrane</keyword>
<feature type="domain" description="ABC3 transporter permease C-terminal" evidence="7">
    <location>
        <begin position="290"/>
        <end position="403"/>
    </location>
</feature>
<evidence type="ECO:0000256" key="3">
    <source>
        <dbReference type="ARBA" id="ARBA00022692"/>
    </source>
</evidence>
<dbReference type="InterPro" id="IPR003838">
    <property type="entry name" value="ABC3_permease_C"/>
</dbReference>
<dbReference type="GO" id="GO:0005886">
    <property type="term" value="C:plasma membrane"/>
    <property type="evidence" value="ECO:0007669"/>
    <property type="project" value="UniProtKB-SubCell"/>
</dbReference>
<evidence type="ECO:0000313" key="9">
    <source>
        <dbReference type="EMBL" id="MBT1699205.1"/>
    </source>
</evidence>
<dbReference type="Proteomes" id="UP001319200">
    <property type="component" value="Unassembled WGS sequence"/>
</dbReference>
<dbReference type="Pfam" id="PF02687">
    <property type="entry name" value="FtsX"/>
    <property type="match status" value="2"/>
</dbReference>
<dbReference type="PANTHER" id="PTHR30572">
    <property type="entry name" value="MEMBRANE COMPONENT OF TRANSPORTER-RELATED"/>
    <property type="match status" value="1"/>
</dbReference>
<keyword evidence="4 6" id="KW-1133">Transmembrane helix</keyword>
<protein>
    <submittedName>
        <fullName evidence="9">FtsX-like permease family protein</fullName>
    </submittedName>
</protein>
<feature type="domain" description="MacB-like periplasmic core" evidence="8">
    <location>
        <begin position="21"/>
        <end position="244"/>
    </location>
</feature>
<feature type="transmembrane region" description="Helical" evidence="6">
    <location>
        <begin position="421"/>
        <end position="445"/>
    </location>
</feature>
<comment type="subcellular location">
    <subcellularLocation>
        <location evidence="1">Cell membrane</location>
        <topology evidence="1">Multi-pass membrane protein</topology>
    </subcellularLocation>
</comment>
<dbReference type="Pfam" id="PF12704">
    <property type="entry name" value="MacB_PCD"/>
    <property type="match status" value="1"/>
</dbReference>
<feature type="domain" description="ABC3 transporter permease C-terminal" evidence="7">
    <location>
        <begin position="669"/>
        <end position="781"/>
    </location>
</feature>
<reference evidence="9 10" key="1">
    <citation type="submission" date="2021-05" db="EMBL/GenBank/DDBJ databases">
        <title>A Polyphasic approach of four new species of the genus Ohtaekwangia: Ohtaekwangia histidinii sp. nov., Ohtaekwangia cretensis sp. nov., Ohtaekwangia indiensis sp. nov., Ohtaekwangia reichenbachii sp. nov. from diverse environment.</title>
        <authorList>
            <person name="Octaviana S."/>
        </authorList>
    </citation>
    <scope>NUCLEOTIDE SEQUENCE [LARGE SCALE GENOMIC DNA]</scope>
    <source>
        <strain evidence="9 10">PWU4</strain>
    </source>
</reference>
<feature type="transmembrane region" description="Helical" evidence="6">
    <location>
        <begin position="751"/>
        <end position="769"/>
    </location>
</feature>
<feature type="transmembrane region" description="Helical" evidence="6">
    <location>
        <begin position="20"/>
        <end position="41"/>
    </location>
</feature>
<dbReference type="EMBL" id="JAHESF010000022">
    <property type="protein sequence ID" value="MBT1699205.1"/>
    <property type="molecule type" value="Genomic_DNA"/>
</dbReference>
<feature type="transmembrane region" description="Helical" evidence="6">
    <location>
        <begin position="668"/>
        <end position="689"/>
    </location>
</feature>
<dbReference type="PANTHER" id="PTHR30572:SF18">
    <property type="entry name" value="ABC-TYPE MACROLIDE FAMILY EXPORT SYSTEM PERMEASE COMPONENT 2"/>
    <property type="match status" value="1"/>
</dbReference>
<evidence type="ECO:0000256" key="5">
    <source>
        <dbReference type="ARBA" id="ARBA00023136"/>
    </source>
</evidence>
<dbReference type="RefSeq" id="WP_254166936.1">
    <property type="nucleotide sequence ID" value="NZ_JAHESF010000022.1"/>
</dbReference>
<keyword evidence="2" id="KW-1003">Cell membrane</keyword>
<feature type="transmembrane region" description="Helical" evidence="6">
    <location>
        <begin position="720"/>
        <end position="739"/>
    </location>
</feature>
<gene>
    <name evidence="9" type="ORF">KK083_20075</name>
</gene>
<evidence type="ECO:0000256" key="2">
    <source>
        <dbReference type="ARBA" id="ARBA00022475"/>
    </source>
</evidence>
<evidence type="ECO:0000256" key="1">
    <source>
        <dbReference type="ARBA" id="ARBA00004651"/>
    </source>
</evidence>
<proteinExistence type="predicted"/>
<keyword evidence="3 6" id="KW-0812">Transmembrane</keyword>
<feature type="transmembrane region" description="Helical" evidence="6">
    <location>
        <begin position="287"/>
        <end position="306"/>
    </location>
</feature>
<dbReference type="GO" id="GO:0022857">
    <property type="term" value="F:transmembrane transporter activity"/>
    <property type="evidence" value="ECO:0007669"/>
    <property type="project" value="TreeGrafter"/>
</dbReference>
<evidence type="ECO:0000259" key="7">
    <source>
        <dbReference type="Pfam" id="PF02687"/>
    </source>
</evidence>
<dbReference type="InterPro" id="IPR050250">
    <property type="entry name" value="Macrolide_Exporter_MacB"/>
</dbReference>
<comment type="caution">
    <text evidence="9">The sequence shown here is derived from an EMBL/GenBank/DDBJ whole genome shotgun (WGS) entry which is preliminary data.</text>
</comment>
<organism evidence="9 10">
    <name type="scientific">Chryseosolibacter histidini</name>
    <dbReference type="NCBI Taxonomy" id="2782349"/>
    <lineage>
        <taxon>Bacteria</taxon>
        <taxon>Pseudomonadati</taxon>
        <taxon>Bacteroidota</taxon>
        <taxon>Cytophagia</taxon>
        <taxon>Cytophagales</taxon>
        <taxon>Chryseotaleaceae</taxon>
        <taxon>Chryseosolibacter</taxon>
    </lineage>
</organism>
<evidence type="ECO:0000313" key="10">
    <source>
        <dbReference type="Proteomes" id="UP001319200"/>
    </source>
</evidence>
<dbReference type="InterPro" id="IPR025857">
    <property type="entry name" value="MacB_PCD"/>
</dbReference>
<evidence type="ECO:0000256" key="6">
    <source>
        <dbReference type="SAM" id="Phobius"/>
    </source>
</evidence>
<accession>A0AAP2GQQ5</accession>
<name>A0AAP2GQQ5_9BACT</name>
<dbReference type="AlphaFoldDB" id="A0AAP2GQQ5"/>